<accession>A0A220MQS1</accession>
<sequence length="507" mass="56969">MNKWTKSVFAIMTASLAVTAPISAMAAKSSVTVQGASKGDGAIDEKLIKKIEQSVERLVQVVPYLKDYPITEFETNAETSRFEVKKYQTKEKKAPFVSMHVDQNTGEVKFFSHITGKGGFSSTYPLEDAKKKATEFMKQWYGEDMADYQLDEEASTRNSSILFRKMVNGIPFRNDTLNFAINSQGQIQHLARGDEHSEPIEIEQNLRKIQFADPNKVHAKEEVEAMFASALKPYYGLSADGKSYRFLYTPSLEEINASIGAELPAKQNNKIIQFQPKAKQIIIKSKEEAAAFLAAKTGYNPTKGRATFQEESDPKTGISNYLWMTEDEVIANIYFETKTGKVTNYQVLDTKRKSEADKKLSEEQALKAAVEAMSEFLPLTDKEMVVTANRYEPDQNLYNFDFTMLHQGYPVDGMLRQAHVDAATGKATLLDCRVSSNIKLPDIKNAMTKEEAAKKFLKKYPMKLYYSLDEENKNVAGLVYISPLVPSEEIDALTGGFHTYGKEEATE</sequence>
<name>A0A220MQS1_9BACL</name>
<dbReference type="Pfam" id="PF16244">
    <property type="entry name" value="DUF4901"/>
    <property type="match status" value="2"/>
</dbReference>
<dbReference type="AlphaFoldDB" id="A0A220MQS1"/>
<feature type="domain" description="YcdB/YcdC repeated" evidence="2">
    <location>
        <begin position="316"/>
        <end position="426"/>
    </location>
</feature>
<feature type="chain" id="PRO_5012397584" description="YcdB/YcdC repeated domain-containing protein" evidence="1">
    <location>
        <begin position="27"/>
        <end position="507"/>
    </location>
</feature>
<dbReference type="KEGG" id="bfm:BP422_30130"/>
<dbReference type="InterPro" id="IPR032599">
    <property type="entry name" value="YcdB/YcdC_rep_domain"/>
</dbReference>
<feature type="signal peptide" evidence="1">
    <location>
        <begin position="1"/>
        <end position="26"/>
    </location>
</feature>
<dbReference type="Proteomes" id="UP000197781">
    <property type="component" value="Chromosome"/>
</dbReference>
<protein>
    <recommendedName>
        <fullName evidence="2">YcdB/YcdC repeated domain-containing protein</fullName>
    </recommendedName>
</protein>
<keyword evidence="1" id="KW-0732">Signal</keyword>
<evidence type="ECO:0000259" key="2">
    <source>
        <dbReference type="Pfam" id="PF16244"/>
    </source>
</evidence>
<gene>
    <name evidence="3" type="ORF">BP422_30130</name>
</gene>
<evidence type="ECO:0000313" key="3">
    <source>
        <dbReference type="EMBL" id="ASJ57398.1"/>
    </source>
</evidence>
<feature type="domain" description="YcdB/YcdC repeated" evidence="2">
    <location>
        <begin position="89"/>
        <end position="189"/>
    </location>
</feature>
<organism evidence="3 4">
    <name type="scientific">Brevibacillus formosus</name>
    <dbReference type="NCBI Taxonomy" id="54913"/>
    <lineage>
        <taxon>Bacteria</taxon>
        <taxon>Bacillati</taxon>
        <taxon>Bacillota</taxon>
        <taxon>Bacilli</taxon>
        <taxon>Bacillales</taxon>
        <taxon>Paenibacillaceae</taxon>
        <taxon>Brevibacillus</taxon>
    </lineage>
</organism>
<dbReference type="EMBL" id="CP018145">
    <property type="protein sequence ID" value="ASJ57398.1"/>
    <property type="molecule type" value="Genomic_DNA"/>
</dbReference>
<reference evidence="3 4" key="1">
    <citation type="submission" date="2016-11" db="EMBL/GenBank/DDBJ databases">
        <authorList>
            <person name="Jaros S."/>
            <person name="Januszkiewicz K."/>
            <person name="Wedrychowicz H."/>
        </authorList>
    </citation>
    <scope>NUCLEOTIDE SEQUENCE [LARGE SCALE GENOMIC DNA]</scope>
    <source>
        <strain evidence="3 4">NF2</strain>
    </source>
</reference>
<evidence type="ECO:0000313" key="4">
    <source>
        <dbReference type="Proteomes" id="UP000197781"/>
    </source>
</evidence>
<evidence type="ECO:0000256" key="1">
    <source>
        <dbReference type="SAM" id="SignalP"/>
    </source>
</evidence>
<proteinExistence type="predicted"/>
<dbReference type="RefSeq" id="WP_088910846.1">
    <property type="nucleotide sequence ID" value="NZ_CP018145.1"/>
</dbReference>